<accession>A0ACC7NTE6</accession>
<dbReference type="Proteomes" id="UP001631969">
    <property type="component" value="Unassembled WGS sequence"/>
</dbReference>
<dbReference type="EMBL" id="JBJURJ010000002">
    <property type="protein sequence ID" value="MFM9327425.1"/>
    <property type="molecule type" value="Genomic_DNA"/>
</dbReference>
<evidence type="ECO:0000313" key="1">
    <source>
        <dbReference type="EMBL" id="MFM9327425.1"/>
    </source>
</evidence>
<evidence type="ECO:0000313" key="2">
    <source>
        <dbReference type="Proteomes" id="UP001631969"/>
    </source>
</evidence>
<name>A0ACC7NTE6_9BACL</name>
<proteinExistence type="predicted"/>
<keyword evidence="2" id="KW-1185">Reference proteome</keyword>
<comment type="caution">
    <text evidence="1">The sequence shown here is derived from an EMBL/GenBank/DDBJ whole genome shotgun (WGS) entry which is preliminary data.</text>
</comment>
<protein>
    <submittedName>
        <fullName evidence="1">Nuclease-related domain-containing protein</fullName>
    </submittedName>
</protein>
<organism evidence="1 2">
    <name type="scientific">Paenibacillus mesotrionivorans</name>
    <dbReference type="NCBI Taxonomy" id="3160968"/>
    <lineage>
        <taxon>Bacteria</taxon>
        <taxon>Bacillati</taxon>
        <taxon>Bacillota</taxon>
        <taxon>Bacilli</taxon>
        <taxon>Bacillales</taxon>
        <taxon>Paenibacillaceae</taxon>
        <taxon>Paenibacillus</taxon>
    </lineage>
</organism>
<sequence>MNAIGSGYRVLHSRSISTSSASREFAHLVVGPNGVFHIEEKDWDGAVTFTSGGVERGNGGHKEDPTAQLYRQEFVLKELLRDNRIEADVTGVLCFSNPDCTLSGKSQAFAAVKPEQLADAIRSHHTKRGLTPEDVDRVVRLLEESGSPIR</sequence>
<reference evidence="1" key="1">
    <citation type="submission" date="2024-12" db="EMBL/GenBank/DDBJ databases">
        <authorList>
            <person name="Wu N."/>
        </authorList>
    </citation>
    <scope>NUCLEOTIDE SEQUENCE</scope>
    <source>
        <strain evidence="1">P15</strain>
    </source>
</reference>
<gene>
    <name evidence="1" type="ORF">ACI1P1_03830</name>
</gene>